<keyword evidence="2" id="KW-1003">Cell membrane</keyword>
<dbReference type="InterPro" id="IPR024731">
    <property type="entry name" value="NELL2-like_EGF"/>
</dbReference>
<dbReference type="SMART" id="SM00181">
    <property type="entry name" value="EGF"/>
    <property type="match status" value="4"/>
</dbReference>
<dbReference type="PROSITE" id="PS01186">
    <property type="entry name" value="EGF_2"/>
    <property type="match status" value="2"/>
</dbReference>
<keyword evidence="9" id="KW-1015">Disulfide bond</keyword>
<dbReference type="Proteomes" id="UP001642483">
    <property type="component" value="Unassembled WGS sequence"/>
</dbReference>
<dbReference type="PROSITE" id="PS50261">
    <property type="entry name" value="G_PROTEIN_RECEP_F2_4"/>
    <property type="match status" value="1"/>
</dbReference>
<name>A0ABP0F6E6_CLALP</name>
<evidence type="ECO:0000259" key="14">
    <source>
        <dbReference type="PROSITE" id="PS50221"/>
    </source>
</evidence>
<keyword evidence="5 12" id="KW-0732">Signal</keyword>
<dbReference type="InterPro" id="IPR017981">
    <property type="entry name" value="GPCR_2-like_7TM"/>
</dbReference>
<feature type="transmembrane region" description="Helical" evidence="11">
    <location>
        <begin position="794"/>
        <end position="815"/>
    </location>
</feature>
<dbReference type="InterPro" id="IPR000152">
    <property type="entry name" value="EGF-type_Asp/Asn_hydroxyl_site"/>
</dbReference>
<feature type="domain" description="EGF-like" evidence="13">
    <location>
        <begin position="72"/>
        <end position="110"/>
    </location>
</feature>
<dbReference type="EMBL" id="CAWYQH010000013">
    <property type="protein sequence ID" value="CAK8675267.1"/>
    <property type="molecule type" value="Genomic_DNA"/>
</dbReference>
<keyword evidence="3 10" id="KW-0245">EGF-like domain</keyword>
<feature type="transmembrane region" description="Helical" evidence="11">
    <location>
        <begin position="618"/>
        <end position="641"/>
    </location>
</feature>
<evidence type="ECO:0000259" key="13">
    <source>
        <dbReference type="PROSITE" id="PS50026"/>
    </source>
</evidence>
<dbReference type="InterPro" id="IPR018097">
    <property type="entry name" value="EGF_Ca-bd_CS"/>
</dbReference>
<dbReference type="SMART" id="SM00179">
    <property type="entry name" value="EGF_CA"/>
    <property type="match status" value="3"/>
</dbReference>
<dbReference type="InterPro" id="IPR009030">
    <property type="entry name" value="Growth_fac_rcpt_cys_sf"/>
</dbReference>
<evidence type="ECO:0000256" key="6">
    <source>
        <dbReference type="ARBA" id="ARBA00022737"/>
    </source>
</evidence>
<keyword evidence="8 11" id="KW-0472">Membrane</keyword>
<feature type="domain" description="G-protein coupled receptors family 2 profile 2" evidence="15">
    <location>
        <begin position="548"/>
        <end position="816"/>
    </location>
</feature>
<comment type="subcellular location">
    <subcellularLocation>
        <location evidence="1">Cell membrane</location>
        <topology evidence="1">Multi-pass membrane protein</topology>
    </subcellularLocation>
</comment>
<feature type="transmembrane region" description="Helical" evidence="11">
    <location>
        <begin position="546"/>
        <end position="572"/>
    </location>
</feature>
<gene>
    <name evidence="16" type="ORF">CVLEPA_LOCUS4860</name>
</gene>
<feature type="transmembrane region" description="Helical" evidence="11">
    <location>
        <begin position="584"/>
        <end position="603"/>
    </location>
</feature>
<dbReference type="SUPFAM" id="SSF57184">
    <property type="entry name" value="Growth factor receptor domain"/>
    <property type="match status" value="1"/>
</dbReference>
<keyword evidence="4 11" id="KW-0812">Transmembrane</keyword>
<evidence type="ECO:0000256" key="2">
    <source>
        <dbReference type="ARBA" id="ARBA00022475"/>
    </source>
</evidence>
<comment type="caution">
    <text evidence="10">Lacks conserved residue(s) required for the propagation of feature annotation.</text>
</comment>
<feature type="transmembrane region" description="Helical" evidence="11">
    <location>
        <begin position="653"/>
        <end position="677"/>
    </location>
</feature>
<dbReference type="InterPro" id="IPR001881">
    <property type="entry name" value="EGF-like_Ca-bd_dom"/>
</dbReference>
<dbReference type="PROSITE" id="PS50026">
    <property type="entry name" value="EGF_3"/>
    <property type="match status" value="3"/>
</dbReference>
<dbReference type="InterPro" id="IPR049883">
    <property type="entry name" value="NOTCH1_EGF-like"/>
</dbReference>
<dbReference type="InterPro" id="IPR057244">
    <property type="entry name" value="GAIN_B"/>
</dbReference>
<keyword evidence="17" id="KW-1185">Reference proteome</keyword>
<evidence type="ECO:0000313" key="17">
    <source>
        <dbReference type="Proteomes" id="UP001642483"/>
    </source>
</evidence>
<keyword evidence="6" id="KW-0677">Repeat</keyword>
<evidence type="ECO:0000256" key="12">
    <source>
        <dbReference type="SAM" id="SignalP"/>
    </source>
</evidence>
<evidence type="ECO:0000259" key="15">
    <source>
        <dbReference type="PROSITE" id="PS50261"/>
    </source>
</evidence>
<dbReference type="CDD" id="cd15040">
    <property type="entry name" value="7tmB2_Adhesion"/>
    <property type="match status" value="1"/>
</dbReference>
<feature type="transmembrane region" description="Helical" evidence="11">
    <location>
        <begin position="763"/>
        <end position="782"/>
    </location>
</feature>
<feature type="signal peptide" evidence="12">
    <location>
        <begin position="1"/>
        <end position="28"/>
    </location>
</feature>
<evidence type="ECO:0000256" key="5">
    <source>
        <dbReference type="ARBA" id="ARBA00022729"/>
    </source>
</evidence>
<feature type="chain" id="PRO_5046809248" evidence="12">
    <location>
        <begin position="29"/>
        <end position="900"/>
    </location>
</feature>
<feature type="domain" description="GAIN-B" evidence="14">
    <location>
        <begin position="370"/>
        <end position="543"/>
    </location>
</feature>
<feature type="domain" description="EGF-like" evidence="13">
    <location>
        <begin position="114"/>
        <end position="155"/>
    </location>
</feature>
<evidence type="ECO:0000256" key="3">
    <source>
        <dbReference type="ARBA" id="ARBA00022536"/>
    </source>
</evidence>
<evidence type="ECO:0000256" key="1">
    <source>
        <dbReference type="ARBA" id="ARBA00004651"/>
    </source>
</evidence>
<dbReference type="Gene3D" id="1.20.1070.10">
    <property type="entry name" value="Rhodopsin 7-helix transmembrane proteins"/>
    <property type="match status" value="1"/>
</dbReference>
<evidence type="ECO:0000256" key="10">
    <source>
        <dbReference type="PROSITE-ProRule" id="PRU00076"/>
    </source>
</evidence>
<sequence>MYWPKQSVLLHLCAIVIILFCISKRGDTAADVNECLGKNKCHTTLGICTNYDGGYTCRCKLGYQGNGLTCNDIDECSSATHNCHENATCVNLVGSHDCICKKGFSGNGSPSCWDENECDNGSNNCHENAKCSNTAGSYTCACKSGFVGDGVTTCKAIAKCSTICGTNEECVYDRCVCKIGFELRQPFGKCTASCSALTVESPFGNVTFGSVFVNQKSFSSLQCADGRPMGSIFCSGEENAEKRAAAFDMSTLIYLNCNLTLADYLANMSSRNTNAIEKITGELILLMKNRILAMDETSGVVNFFSNFSAKLDETESKVSLNALSNMIYSADVIASSAKTVNGSNEMELGQTLVHSLHTVVSHVASAEINEMTSIEAENVAVVISSHNSETGLFHNTKYRLNVTANNSLVQVPVVDVTLPSEAYQMVSTSTNGSFLASMLIFKGKGLYHGNLEWVVSAEIGKNVTVANLTKPVTISFSEIQATSGLKPIKESLQMMKTDLSCVYRDETNQKWVTDGLCRMEGSSICQSTHLTSFSILIRHTVVDGNFALSMVSIIGCSLSVIGLICTVLAHLYVRKVREVRQNRIFIHICVSLISFYLAFIFGVGRTENPNVCTAVTSFLHFVLLSAWCWMAVYIHCIYRSLTELLGARQSKHYMLLSCVFAYGGPLLATAATIAVTFTTYHNQGEELTDEAKVCGNHTTEHRMYKSYRPEHLCWLHENALNFGFVLPSFVLLVFNIVLYAMVMRKITGRKNKSTARLKRDVRVGVVMAITLGFTWAFGYFMMLSSEVHFQTIMSWAFAITSSMQGFFLFLLTAVMRLELRNAWYKPIQSGILAPIGSFAYRSLRSLSQRQKTGFYDIHTETYESNTTQASTECSRENGACSETSRVDAHSEIVSRIVRQH</sequence>
<evidence type="ECO:0000313" key="16">
    <source>
        <dbReference type="EMBL" id="CAK8675267.1"/>
    </source>
</evidence>
<protein>
    <submittedName>
        <fullName evidence="16">Uncharacterized protein</fullName>
    </submittedName>
</protein>
<dbReference type="InterPro" id="IPR000742">
    <property type="entry name" value="EGF"/>
</dbReference>
<reference evidence="16 17" key="1">
    <citation type="submission" date="2024-02" db="EMBL/GenBank/DDBJ databases">
        <authorList>
            <person name="Daric V."/>
            <person name="Darras S."/>
        </authorList>
    </citation>
    <scope>NUCLEOTIDE SEQUENCE [LARGE SCALE GENOMIC DNA]</scope>
</reference>
<evidence type="ECO:0000256" key="9">
    <source>
        <dbReference type="ARBA" id="ARBA00023157"/>
    </source>
</evidence>
<dbReference type="PANTHER" id="PTHR12011">
    <property type="entry name" value="ADHESION G-PROTEIN COUPLED RECEPTOR"/>
    <property type="match status" value="1"/>
</dbReference>
<dbReference type="Gene3D" id="2.10.25.10">
    <property type="entry name" value="Laminin"/>
    <property type="match status" value="3"/>
</dbReference>
<feature type="transmembrane region" description="Helical" evidence="11">
    <location>
        <begin position="719"/>
        <end position="742"/>
    </location>
</feature>
<dbReference type="Pfam" id="PF07645">
    <property type="entry name" value="EGF_CA"/>
    <property type="match status" value="2"/>
</dbReference>
<keyword evidence="7 11" id="KW-1133">Transmembrane helix</keyword>
<dbReference type="Pfam" id="PF00002">
    <property type="entry name" value="7tm_2"/>
    <property type="match status" value="1"/>
</dbReference>
<dbReference type="PROSITE" id="PS50221">
    <property type="entry name" value="GAIN_B"/>
    <property type="match status" value="1"/>
</dbReference>
<comment type="caution">
    <text evidence="16">The sequence shown here is derived from an EMBL/GenBank/DDBJ whole genome shotgun (WGS) entry which is preliminary data.</text>
</comment>
<dbReference type="InterPro" id="IPR000832">
    <property type="entry name" value="GPCR_2_secretin-like"/>
</dbReference>
<dbReference type="Pfam" id="PF12947">
    <property type="entry name" value="EGF_3"/>
    <property type="match status" value="1"/>
</dbReference>
<dbReference type="CDD" id="cd00054">
    <property type="entry name" value="EGF_CA"/>
    <property type="match status" value="3"/>
</dbReference>
<dbReference type="PANTHER" id="PTHR12011:SF471">
    <property type="entry name" value="G-PROTEIN COUPLED RECEPTORS FAMILY 2 PROFILE 2 DOMAIN-CONTAINING PROTEIN"/>
    <property type="match status" value="1"/>
</dbReference>
<evidence type="ECO:0000256" key="8">
    <source>
        <dbReference type="ARBA" id="ARBA00023136"/>
    </source>
</evidence>
<organism evidence="16 17">
    <name type="scientific">Clavelina lepadiformis</name>
    <name type="common">Light-bulb sea squirt</name>
    <name type="synonym">Ascidia lepadiformis</name>
    <dbReference type="NCBI Taxonomy" id="159417"/>
    <lineage>
        <taxon>Eukaryota</taxon>
        <taxon>Metazoa</taxon>
        <taxon>Chordata</taxon>
        <taxon>Tunicata</taxon>
        <taxon>Ascidiacea</taxon>
        <taxon>Aplousobranchia</taxon>
        <taxon>Clavelinidae</taxon>
        <taxon>Clavelina</taxon>
    </lineage>
</organism>
<evidence type="ECO:0000256" key="7">
    <source>
        <dbReference type="ARBA" id="ARBA00022989"/>
    </source>
</evidence>
<accession>A0ABP0F6E6</accession>
<dbReference type="PROSITE" id="PS00010">
    <property type="entry name" value="ASX_HYDROXYL"/>
    <property type="match status" value="2"/>
</dbReference>
<evidence type="ECO:0000256" key="4">
    <source>
        <dbReference type="ARBA" id="ARBA00022692"/>
    </source>
</evidence>
<evidence type="ECO:0000256" key="11">
    <source>
        <dbReference type="SAM" id="Phobius"/>
    </source>
</evidence>
<feature type="domain" description="EGF-like" evidence="13">
    <location>
        <begin position="31"/>
        <end position="71"/>
    </location>
</feature>
<dbReference type="PROSITE" id="PS01187">
    <property type="entry name" value="EGF_CA"/>
    <property type="match status" value="1"/>
</dbReference>
<proteinExistence type="predicted"/>